<dbReference type="EMBL" id="CMVM020000919">
    <property type="status" value="NOT_ANNOTATED_CDS"/>
    <property type="molecule type" value="Genomic_DNA"/>
</dbReference>
<dbReference type="EnsemblMetazoa" id="OVOC12909.1">
    <property type="protein sequence ID" value="OVOC12909.1"/>
    <property type="gene ID" value="WBGene00249718"/>
</dbReference>
<reference evidence="2" key="1">
    <citation type="submission" date="2013-10" db="EMBL/GenBank/DDBJ databases">
        <title>Genome sequencing of Onchocerca volvulus.</title>
        <authorList>
            <person name="Cotton J."/>
            <person name="Tsai J."/>
            <person name="Stanley E."/>
            <person name="Tracey A."/>
            <person name="Holroyd N."/>
            <person name="Lustigman S."/>
            <person name="Berriman M."/>
        </authorList>
    </citation>
    <scope>NUCLEOTIDE SEQUENCE</scope>
</reference>
<sequence>MKTIQFTHVFVFHPDQALTTESRKESYDVRRRISEDKIQRFQLCIQTLESANEKWFNYIQKSTAAKKTKDEEEKYEEIIKGDNELFRILHEGKKAIISLTMYKNQANHELNITIRLSQELFQPKELPRLMSHPAVNLPQLSLPTFRGDPRQWRQFWSSFNAAVHSQAIPEIQKLNYLYSCFKGNTLQVVRGYDIAPENYEIIRQLLKNKYGESSTITKLLYNEIQSIKKSEREWIVEAMERVQRQLEALGEACNTLVSKLY</sequence>
<evidence type="ECO:0000313" key="1">
    <source>
        <dbReference type="EnsemblMetazoa" id="OVOC12909.1"/>
    </source>
</evidence>
<organism evidence="1 2">
    <name type="scientific">Onchocerca volvulus</name>
    <dbReference type="NCBI Taxonomy" id="6282"/>
    <lineage>
        <taxon>Eukaryota</taxon>
        <taxon>Metazoa</taxon>
        <taxon>Ecdysozoa</taxon>
        <taxon>Nematoda</taxon>
        <taxon>Chromadorea</taxon>
        <taxon>Rhabditida</taxon>
        <taxon>Spirurina</taxon>
        <taxon>Spiruromorpha</taxon>
        <taxon>Filarioidea</taxon>
        <taxon>Onchocercidae</taxon>
        <taxon>Onchocerca</taxon>
    </lineage>
</organism>
<dbReference type="PANTHER" id="PTHR22954">
    <property type="entry name" value="RETROVIRAL PROTEASE-RELATED"/>
    <property type="match status" value="1"/>
</dbReference>
<name>A0A8R1TNL2_ONCVO</name>
<proteinExistence type="predicted"/>
<evidence type="ECO:0000313" key="2">
    <source>
        <dbReference type="Proteomes" id="UP000024404"/>
    </source>
</evidence>
<dbReference type="Proteomes" id="UP000024404">
    <property type="component" value="Unassembled WGS sequence"/>
</dbReference>
<protein>
    <submittedName>
        <fullName evidence="1">Uncharacterized protein</fullName>
    </submittedName>
</protein>
<keyword evidence="2" id="KW-1185">Reference proteome</keyword>
<dbReference type="AlphaFoldDB" id="A0A8R1TNL2"/>
<reference evidence="1" key="2">
    <citation type="submission" date="2022-06" db="UniProtKB">
        <authorList>
            <consortium name="EnsemblMetazoa"/>
        </authorList>
    </citation>
    <scope>IDENTIFICATION</scope>
</reference>
<dbReference type="InterPro" id="IPR005312">
    <property type="entry name" value="DUF1759"/>
</dbReference>
<dbReference type="PANTHER" id="PTHR22954:SF3">
    <property type="entry name" value="PROTEIN CBG08539"/>
    <property type="match status" value="1"/>
</dbReference>
<dbReference type="OMA" id="ESANEKW"/>
<dbReference type="Pfam" id="PF03564">
    <property type="entry name" value="DUF1759"/>
    <property type="match status" value="1"/>
</dbReference>
<accession>A0A8R1TNL2</accession>